<evidence type="ECO:0000256" key="1">
    <source>
        <dbReference type="SAM" id="MobiDB-lite"/>
    </source>
</evidence>
<keyword evidence="3" id="KW-1185">Reference proteome</keyword>
<accession>A0A5J5BCU1</accession>
<protein>
    <submittedName>
        <fullName evidence="2">Uncharacterized protein</fullName>
    </submittedName>
</protein>
<name>A0A5J5BCU1_9ASTE</name>
<reference evidence="2 3" key="1">
    <citation type="submission" date="2019-09" db="EMBL/GenBank/DDBJ databases">
        <title>A chromosome-level genome assembly of the Chinese tupelo Nyssa sinensis.</title>
        <authorList>
            <person name="Yang X."/>
            <person name="Kang M."/>
            <person name="Yang Y."/>
            <person name="Xiong H."/>
            <person name="Wang M."/>
            <person name="Zhang Z."/>
            <person name="Wang Z."/>
            <person name="Wu H."/>
            <person name="Ma T."/>
            <person name="Liu J."/>
            <person name="Xi Z."/>
        </authorList>
    </citation>
    <scope>NUCLEOTIDE SEQUENCE [LARGE SCALE GENOMIC DNA]</scope>
    <source>
        <strain evidence="2">J267</strain>
        <tissue evidence="2">Leaf</tissue>
    </source>
</reference>
<gene>
    <name evidence="2" type="ORF">F0562_026229</name>
</gene>
<dbReference type="OrthoDB" id="442863at2759"/>
<evidence type="ECO:0000313" key="2">
    <source>
        <dbReference type="EMBL" id="KAA8539537.1"/>
    </source>
</evidence>
<sequence length="74" mass="8443">MACKAVHNDKGLRFPPSSWFAGQLHHVGVPFSRTIAPVTYMWRPIRQSMGVDAEDHNNDEYDEPQRVDSCSSLR</sequence>
<feature type="region of interest" description="Disordered" evidence="1">
    <location>
        <begin position="53"/>
        <end position="74"/>
    </location>
</feature>
<dbReference type="Proteomes" id="UP000325577">
    <property type="component" value="Linkage Group LG14"/>
</dbReference>
<feature type="compositionally biased region" description="Basic and acidic residues" evidence="1">
    <location>
        <begin position="53"/>
        <end position="66"/>
    </location>
</feature>
<dbReference type="AlphaFoldDB" id="A0A5J5BCU1"/>
<organism evidence="2 3">
    <name type="scientific">Nyssa sinensis</name>
    <dbReference type="NCBI Taxonomy" id="561372"/>
    <lineage>
        <taxon>Eukaryota</taxon>
        <taxon>Viridiplantae</taxon>
        <taxon>Streptophyta</taxon>
        <taxon>Embryophyta</taxon>
        <taxon>Tracheophyta</taxon>
        <taxon>Spermatophyta</taxon>
        <taxon>Magnoliopsida</taxon>
        <taxon>eudicotyledons</taxon>
        <taxon>Gunneridae</taxon>
        <taxon>Pentapetalae</taxon>
        <taxon>asterids</taxon>
        <taxon>Cornales</taxon>
        <taxon>Nyssaceae</taxon>
        <taxon>Nyssa</taxon>
    </lineage>
</organism>
<proteinExistence type="predicted"/>
<evidence type="ECO:0000313" key="3">
    <source>
        <dbReference type="Proteomes" id="UP000325577"/>
    </source>
</evidence>
<dbReference type="EMBL" id="CM018037">
    <property type="protein sequence ID" value="KAA8539537.1"/>
    <property type="molecule type" value="Genomic_DNA"/>
</dbReference>